<dbReference type="AlphaFoldDB" id="A0A8X6MTP8"/>
<dbReference type="EMBL" id="BMAW01097065">
    <property type="protein sequence ID" value="GFS77684.1"/>
    <property type="molecule type" value="Genomic_DNA"/>
</dbReference>
<comment type="caution">
    <text evidence="2">The sequence shown here is derived from an EMBL/GenBank/DDBJ whole genome shotgun (WGS) entry which is preliminary data.</text>
</comment>
<keyword evidence="1" id="KW-0175">Coiled coil</keyword>
<feature type="coiled-coil region" evidence="1">
    <location>
        <begin position="32"/>
        <end position="59"/>
    </location>
</feature>
<organism evidence="2 3">
    <name type="scientific">Nephila pilipes</name>
    <name type="common">Giant wood spider</name>
    <name type="synonym">Nephila maculata</name>
    <dbReference type="NCBI Taxonomy" id="299642"/>
    <lineage>
        <taxon>Eukaryota</taxon>
        <taxon>Metazoa</taxon>
        <taxon>Ecdysozoa</taxon>
        <taxon>Arthropoda</taxon>
        <taxon>Chelicerata</taxon>
        <taxon>Arachnida</taxon>
        <taxon>Araneae</taxon>
        <taxon>Araneomorphae</taxon>
        <taxon>Entelegynae</taxon>
        <taxon>Araneoidea</taxon>
        <taxon>Nephilidae</taxon>
        <taxon>Nephila</taxon>
    </lineage>
</organism>
<evidence type="ECO:0000313" key="2">
    <source>
        <dbReference type="EMBL" id="GFS77684.1"/>
    </source>
</evidence>
<reference evidence="2" key="1">
    <citation type="submission" date="2020-08" db="EMBL/GenBank/DDBJ databases">
        <title>Multicomponent nature underlies the extraordinary mechanical properties of spider dragline silk.</title>
        <authorList>
            <person name="Kono N."/>
            <person name="Nakamura H."/>
            <person name="Mori M."/>
            <person name="Yoshida Y."/>
            <person name="Ohtoshi R."/>
            <person name="Malay A.D."/>
            <person name="Moran D.A.P."/>
            <person name="Tomita M."/>
            <person name="Numata K."/>
            <person name="Arakawa K."/>
        </authorList>
    </citation>
    <scope>NUCLEOTIDE SEQUENCE</scope>
</reference>
<proteinExistence type="predicted"/>
<evidence type="ECO:0000256" key="1">
    <source>
        <dbReference type="SAM" id="Coils"/>
    </source>
</evidence>
<keyword evidence="3" id="KW-1185">Reference proteome</keyword>
<accession>A0A8X6MTP8</accession>
<protein>
    <submittedName>
        <fullName evidence="2">Uncharacterized protein</fullName>
    </submittedName>
</protein>
<sequence>MIELGIEVQNTLTKVEMINRIIQSEYYEDEIVKSVMEEVLEEKREKMEERRQIREFELERMRVTNITDRVSLSSEDLDGQGSGEFCTKAAIKLDGCIDDPYLLGNRTEELIQSSEQSIQLINAVETRSAGKTLLTEVRKETIAREQVDPPPSVKLVSPSEEREEKKFEILPFEKGKKITLAQINDSEFKVEQNKCKDLKVLGNKARSGLDKEFKILNGKLVRVTRTERGEKIRQLCIPLKLKHEIRRLNHDEIRSI</sequence>
<gene>
    <name evidence="2" type="ORF">NPIL_602631</name>
</gene>
<dbReference type="Proteomes" id="UP000887013">
    <property type="component" value="Unassembled WGS sequence"/>
</dbReference>
<evidence type="ECO:0000313" key="3">
    <source>
        <dbReference type="Proteomes" id="UP000887013"/>
    </source>
</evidence>
<name>A0A8X6MTP8_NEPPI</name>